<dbReference type="OrthoDB" id="1953500at2"/>
<protein>
    <recommendedName>
        <fullName evidence="3">DUF2953 domain-containing protein</fullName>
    </recommendedName>
</protein>
<dbReference type="AlphaFoldDB" id="A0A285HMT9"/>
<dbReference type="EMBL" id="OBDZ01000020">
    <property type="protein sequence ID" value="SNY36001.1"/>
    <property type="molecule type" value="Genomic_DNA"/>
</dbReference>
<keyword evidence="2" id="KW-1185">Reference proteome</keyword>
<organism evidence="1 2">
    <name type="scientific">Orenia metallireducens</name>
    <dbReference type="NCBI Taxonomy" id="1413210"/>
    <lineage>
        <taxon>Bacteria</taxon>
        <taxon>Bacillati</taxon>
        <taxon>Bacillota</taxon>
        <taxon>Clostridia</taxon>
        <taxon>Halanaerobiales</taxon>
        <taxon>Halobacteroidaceae</taxon>
        <taxon>Orenia</taxon>
    </lineage>
</organism>
<dbReference type="InterPro" id="IPR021338">
    <property type="entry name" value="DUF2953"/>
</dbReference>
<proteinExistence type="predicted"/>
<dbReference type="Proteomes" id="UP000219573">
    <property type="component" value="Unassembled WGS sequence"/>
</dbReference>
<accession>A0A285HMT9</accession>
<gene>
    <name evidence="1" type="ORF">SAMN06265827_12036</name>
</gene>
<sequence length="218" mass="25599">MIILILILLILIILRFGKIRFMIDINVQQEGDDLVAKLNFTFFKYRFKLPYVEIEERFSFSDFEFKARVNERFKREVKIDEKLEKGERNKGDIAHIINFFNQVKKVFTHIEDVVVIIDKCDDFWWVTNFGLINQAYTGILTGMIWAVKGSVVSILQNFIRFEAVPVIQVEPSFNYPQDFGMEFEGIFTFKIGDIIHMGLKILISQLKRRLKGNGRSSN</sequence>
<reference evidence="2" key="1">
    <citation type="submission" date="2017-09" db="EMBL/GenBank/DDBJ databases">
        <authorList>
            <person name="Varghese N."/>
            <person name="Submissions S."/>
        </authorList>
    </citation>
    <scope>NUCLEOTIDE SEQUENCE [LARGE SCALE GENOMIC DNA]</scope>
    <source>
        <strain evidence="2">MSL47</strain>
    </source>
</reference>
<evidence type="ECO:0000313" key="1">
    <source>
        <dbReference type="EMBL" id="SNY36001.1"/>
    </source>
</evidence>
<dbReference type="RefSeq" id="WP_097018582.1">
    <property type="nucleotide sequence ID" value="NZ_OBDZ01000020.1"/>
</dbReference>
<dbReference type="Pfam" id="PF11167">
    <property type="entry name" value="DUF2953"/>
    <property type="match status" value="1"/>
</dbReference>
<evidence type="ECO:0000313" key="2">
    <source>
        <dbReference type="Proteomes" id="UP000219573"/>
    </source>
</evidence>
<evidence type="ECO:0008006" key="3">
    <source>
        <dbReference type="Google" id="ProtNLM"/>
    </source>
</evidence>
<name>A0A285HMT9_9FIRM</name>